<keyword evidence="3 6" id="KW-0812">Transmembrane</keyword>
<dbReference type="OrthoDB" id="581870at2"/>
<evidence type="ECO:0000313" key="8">
    <source>
        <dbReference type="Proteomes" id="UP000253769"/>
    </source>
</evidence>
<evidence type="ECO:0000313" key="7">
    <source>
        <dbReference type="EMBL" id="RDE22455.1"/>
    </source>
</evidence>
<keyword evidence="4 6" id="KW-1133">Transmembrane helix</keyword>
<dbReference type="EMBL" id="QQOH01000002">
    <property type="protein sequence ID" value="RDE22455.1"/>
    <property type="molecule type" value="Genomic_DNA"/>
</dbReference>
<keyword evidence="8" id="KW-1185">Reference proteome</keyword>
<accession>A0A369WSK2</accession>
<dbReference type="Proteomes" id="UP000253769">
    <property type="component" value="Unassembled WGS sequence"/>
</dbReference>
<dbReference type="GO" id="GO:0005886">
    <property type="term" value="C:plasma membrane"/>
    <property type="evidence" value="ECO:0007669"/>
    <property type="project" value="UniProtKB-SubCell"/>
</dbReference>
<dbReference type="AlphaFoldDB" id="A0A369WSK2"/>
<organism evidence="7 8">
    <name type="scientific">Motiliproteus coralliicola</name>
    <dbReference type="NCBI Taxonomy" id="2283196"/>
    <lineage>
        <taxon>Bacteria</taxon>
        <taxon>Pseudomonadati</taxon>
        <taxon>Pseudomonadota</taxon>
        <taxon>Gammaproteobacteria</taxon>
        <taxon>Oceanospirillales</taxon>
        <taxon>Oceanospirillaceae</taxon>
        <taxon>Motiliproteus</taxon>
    </lineage>
</organism>
<dbReference type="Pfam" id="PF01810">
    <property type="entry name" value="LysE"/>
    <property type="match status" value="1"/>
</dbReference>
<protein>
    <submittedName>
        <fullName evidence="7">LysE family translocator</fullName>
    </submittedName>
</protein>
<comment type="caution">
    <text evidence="7">The sequence shown here is derived from an EMBL/GenBank/DDBJ whole genome shotgun (WGS) entry which is preliminary data.</text>
</comment>
<dbReference type="GO" id="GO:0015171">
    <property type="term" value="F:amino acid transmembrane transporter activity"/>
    <property type="evidence" value="ECO:0007669"/>
    <property type="project" value="TreeGrafter"/>
</dbReference>
<reference evidence="7 8" key="1">
    <citation type="submission" date="2018-07" db="EMBL/GenBank/DDBJ databases">
        <title>Motiliproteus coralliicola sp. nov., a bacterium isolated from Coral.</title>
        <authorList>
            <person name="Wang G."/>
        </authorList>
    </citation>
    <scope>NUCLEOTIDE SEQUENCE [LARGE SCALE GENOMIC DNA]</scope>
    <source>
        <strain evidence="7 8">C34</strain>
    </source>
</reference>
<name>A0A369WSK2_9GAMM</name>
<dbReference type="RefSeq" id="WP_114695079.1">
    <property type="nucleotide sequence ID" value="NZ_QQOH01000002.1"/>
</dbReference>
<keyword evidence="2" id="KW-1003">Cell membrane</keyword>
<comment type="subcellular location">
    <subcellularLocation>
        <location evidence="1">Cell membrane</location>
        <topology evidence="1">Multi-pass membrane protein</topology>
    </subcellularLocation>
</comment>
<feature type="transmembrane region" description="Helical" evidence="6">
    <location>
        <begin position="181"/>
        <end position="200"/>
    </location>
</feature>
<evidence type="ECO:0000256" key="5">
    <source>
        <dbReference type="ARBA" id="ARBA00023136"/>
    </source>
</evidence>
<feature type="transmembrane region" description="Helical" evidence="6">
    <location>
        <begin position="40"/>
        <end position="64"/>
    </location>
</feature>
<evidence type="ECO:0000256" key="3">
    <source>
        <dbReference type="ARBA" id="ARBA00022692"/>
    </source>
</evidence>
<feature type="transmembrane region" description="Helical" evidence="6">
    <location>
        <begin position="70"/>
        <end position="88"/>
    </location>
</feature>
<proteinExistence type="predicted"/>
<dbReference type="PIRSF" id="PIRSF006324">
    <property type="entry name" value="LeuE"/>
    <property type="match status" value="1"/>
</dbReference>
<dbReference type="PANTHER" id="PTHR30086:SF16">
    <property type="entry name" value="AMINO ACID EFFLUX PERMEASE RHTB FAMILY"/>
    <property type="match status" value="1"/>
</dbReference>
<evidence type="ECO:0000256" key="4">
    <source>
        <dbReference type="ARBA" id="ARBA00022989"/>
    </source>
</evidence>
<dbReference type="PANTHER" id="PTHR30086">
    <property type="entry name" value="ARGININE EXPORTER PROTEIN ARGO"/>
    <property type="match status" value="1"/>
</dbReference>
<gene>
    <name evidence="7" type="ORF">DV711_07565</name>
</gene>
<dbReference type="InterPro" id="IPR001123">
    <property type="entry name" value="LeuE-type"/>
</dbReference>
<feature type="transmembrane region" description="Helical" evidence="6">
    <location>
        <begin position="148"/>
        <end position="169"/>
    </location>
</feature>
<keyword evidence="5 6" id="KW-0472">Membrane</keyword>
<evidence type="ECO:0000256" key="1">
    <source>
        <dbReference type="ARBA" id="ARBA00004651"/>
    </source>
</evidence>
<evidence type="ECO:0000256" key="6">
    <source>
        <dbReference type="SAM" id="Phobius"/>
    </source>
</evidence>
<feature type="transmembrane region" description="Helical" evidence="6">
    <location>
        <begin position="6"/>
        <end position="28"/>
    </location>
</feature>
<feature type="transmembrane region" description="Helical" evidence="6">
    <location>
        <begin position="115"/>
        <end position="136"/>
    </location>
</feature>
<evidence type="ECO:0000256" key="2">
    <source>
        <dbReference type="ARBA" id="ARBA00022475"/>
    </source>
</evidence>
<sequence>MTLTVWLSLVAICCLGAMSPGPSLVVVLRHSLGNGRSHGILTSICHGTGVAIWAVLTIWGLGLLVTETPLLYTALTYAGAGYLAWMGVKALRAKQNSALQVEGKKSALAEAARDGIMISLLNPKLAIFFLALFSQFVTADQSTTDQLIMIATVFSIDTLWYIIVALIISHPRVLRSLEKRATTINRATGLVLIGLALRVVTL</sequence>